<organism evidence="2">
    <name type="scientific">Ignisphaera aggregans</name>
    <dbReference type="NCBI Taxonomy" id="334771"/>
    <lineage>
        <taxon>Archaea</taxon>
        <taxon>Thermoproteota</taxon>
        <taxon>Thermoprotei</taxon>
        <taxon>Desulfurococcales</taxon>
        <taxon>Desulfurococcaceae</taxon>
        <taxon>Ignisphaera</taxon>
    </lineage>
</organism>
<dbReference type="EMBL" id="DTAU01000137">
    <property type="protein sequence ID" value="HFQ79467.1"/>
    <property type="molecule type" value="Genomic_DNA"/>
</dbReference>
<sequence>MGISVHVHKKIKTVPKFINSIVGIGSRNSLVIHQDSTSLKELSEAVEDIAGVLMNIVVIGKEKRKICRHFEPVKGVCNFLNLDNNIPTLTTIPDGGRFKILVSSHPEICAVCPYWSTRS</sequence>
<dbReference type="AlphaFoldDB" id="A0A7J3MY87"/>
<name>A0A7J3MY87_9CREN</name>
<gene>
    <name evidence="1" type="ORF">ENT99_07225</name>
    <name evidence="2" type="ORF">ENU64_03720</name>
</gene>
<reference evidence="2" key="1">
    <citation type="journal article" date="2020" name="mSystems">
        <title>Genome- and Community-Level Interaction Insights into Carbon Utilization and Element Cycling Functions of Hydrothermarchaeota in Hydrothermal Sediment.</title>
        <authorList>
            <person name="Zhou Z."/>
            <person name="Liu Y."/>
            <person name="Xu W."/>
            <person name="Pan J."/>
            <person name="Luo Z.H."/>
            <person name="Li M."/>
        </authorList>
    </citation>
    <scope>NUCLEOTIDE SEQUENCE [LARGE SCALE GENOMIC DNA]</scope>
    <source>
        <strain evidence="1">SpSt-629</strain>
        <strain evidence="2">SpSt-688</strain>
    </source>
</reference>
<proteinExistence type="predicted"/>
<dbReference type="EMBL" id="DTDH01000109">
    <property type="protein sequence ID" value="HGT98517.1"/>
    <property type="molecule type" value="Genomic_DNA"/>
</dbReference>
<comment type="caution">
    <text evidence="2">The sequence shown here is derived from an EMBL/GenBank/DDBJ whole genome shotgun (WGS) entry which is preliminary data.</text>
</comment>
<accession>A0A7J3MY87</accession>
<protein>
    <submittedName>
        <fullName evidence="2">Uncharacterized protein</fullName>
    </submittedName>
</protein>
<evidence type="ECO:0000313" key="2">
    <source>
        <dbReference type="EMBL" id="HGT98517.1"/>
    </source>
</evidence>
<evidence type="ECO:0000313" key="1">
    <source>
        <dbReference type="EMBL" id="HFQ79467.1"/>
    </source>
</evidence>